<evidence type="ECO:0000313" key="2">
    <source>
        <dbReference type="EMBL" id="SEU45650.1"/>
    </source>
</evidence>
<evidence type="ECO:0000256" key="1">
    <source>
        <dbReference type="SAM" id="Phobius"/>
    </source>
</evidence>
<keyword evidence="3" id="KW-1185">Reference proteome</keyword>
<dbReference type="AlphaFoldDB" id="A0A1I0LU86"/>
<dbReference type="RefSeq" id="WP_091093717.1">
    <property type="nucleotide sequence ID" value="NZ_FOHX01000025.1"/>
</dbReference>
<proteinExistence type="predicted"/>
<evidence type="ECO:0000313" key="3">
    <source>
        <dbReference type="Proteomes" id="UP000199361"/>
    </source>
</evidence>
<organism evidence="2 3">
    <name type="scientific">Nonomuraea wenchangensis</name>
    <dbReference type="NCBI Taxonomy" id="568860"/>
    <lineage>
        <taxon>Bacteria</taxon>
        <taxon>Bacillati</taxon>
        <taxon>Actinomycetota</taxon>
        <taxon>Actinomycetes</taxon>
        <taxon>Streptosporangiales</taxon>
        <taxon>Streptosporangiaceae</taxon>
        <taxon>Nonomuraea</taxon>
    </lineage>
</organism>
<keyword evidence="1" id="KW-0472">Membrane</keyword>
<feature type="transmembrane region" description="Helical" evidence="1">
    <location>
        <begin position="101"/>
        <end position="122"/>
    </location>
</feature>
<dbReference type="EMBL" id="FOHX01000025">
    <property type="protein sequence ID" value="SEU45650.1"/>
    <property type="molecule type" value="Genomic_DNA"/>
</dbReference>
<accession>A0A1I0LU86</accession>
<name>A0A1I0LU86_9ACTN</name>
<feature type="transmembrane region" description="Helical" evidence="1">
    <location>
        <begin position="43"/>
        <end position="61"/>
    </location>
</feature>
<dbReference type="Proteomes" id="UP000199361">
    <property type="component" value="Unassembled WGS sequence"/>
</dbReference>
<feature type="transmembrane region" description="Helical" evidence="1">
    <location>
        <begin position="73"/>
        <end position="95"/>
    </location>
</feature>
<reference evidence="2 3" key="1">
    <citation type="submission" date="2016-10" db="EMBL/GenBank/DDBJ databases">
        <authorList>
            <person name="de Groot N.N."/>
        </authorList>
    </citation>
    <scope>NUCLEOTIDE SEQUENCE [LARGE SCALE GENOMIC DNA]</scope>
    <source>
        <strain evidence="2 3">CGMCC 4.5598</strain>
    </source>
</reference>
<gene>
    <name evidence="2" type="ORF">SAMN05421811_12590</name>
</gene>
<sequence>MDTIRRALGRLSLLYALIFLVAALLHAGAGPGPLRRPPVPPAVVTEALCCAAMLVGAYGALRPRPWAWDGLIYTHAAALGGVLLGVLATALVPGVQAGTLLVAYHGTVAALLAAGLGAAFYVSRVRR</sequence>
<dbReference type="OrthoDB" id="3542134at2"/>
<protein>
    <submittedName>
        <fullName evidence="2">Uncharacterized protein</fullName>
    </submittedName>
</protein>
<keyword evidence="1" id="KW-1133">Transmembrane helix</keyword>
<keyword evidence="1" id="KW-0812">Transmembrane</keyword>